<protein>
    <recommendedName>
        <fullName evidence="1">CinA C-terminal domain-containing protein</fullName>
    </recommendedName>
</protein>
<feature type="domain" description="CinA C-terminal" evidence="1">
    <location>
        <begin position="37"/>
        <end position="181"/>
    </location>
</feature>
<gene>
    <name evidence="2" type="ORF">FIBSPDRAFT_923084</name>
</gene>
<dbReference type="SUPFAM" id="SSF142433">
    <property type="entry name" value="CinA-like"/>
    <property type="match status" value="1"/>
</dbReference>
<dbReference type="AlphaFoldDB" id="A0A167WGK0"/>
<evidence type="ECO:0000313" key="2">
    <source>
        <dbReference type="EMBL" id="KZP06073.1"/>
    </source>
</evidence>
<dbReference type="Proteomes" id="UP000076532">
    <property type="component" value="Unassembled WGS sequence"/>
</dbReference>
<organism evidence="2 3">
    <name type="scientific">Athelia psychrophila</name>
    <dbReference type="NCBI Taxonomy" id="1759441"/>
    <lineage>
        <taxon>Eukaryota</taxon>
        <taxon>Fungi</taxon>
        <taxon>Dikarya</taxon>
        <taxon>Basidiomycota</taxon>
        <taxon>Agaricomycotina</taxon>
        <taxon>Agaricomycetes</taxon>
        <taxon>Agaricomycetidae</taxon>
        <taxon>Atheliales</taxon>
        <taxon>Atheliaceae</taxon>
        <taxon>Athelia</taxon>
    </lineage>
</organism>
<evidence type="ECO:0000259" key="1">
    <source>
        <dbReference type="Pfam" id="PF02464"/>
    </source>
</evidence>
<name>A0A167WGK0_9AGAM</name>
<dbReference type="Pfam" id="PF02464">
    <property type="entry name" value="CinA"/>
    <property type="match status" value="1"/>
</dbReference>
<sequence>MASHSESSFPPASLRPILAEVAELLANAQNPEDPSARVTVAIAETTTGGILSAALLSVSGASKWYAGGATLYNLKSRIAWGGWGEKEIQSYRGPTAELVAGLAINVANTLEATYCLSESGAAGPTVPGPPYCHVLGETAIAVGTKSGKVATRIVQTGLGGDRERNMVAFAEHALLLLRDVLKGTAELHANARYGTDIIWDLPK</sequence>
<accession>A0A167WGK0</accession>
<reference evidence="2 3" key="1">
    <citation type="journal article" date="2016" name="Mol. Biol. Evol.">
        <title>Comparative Genomics of Early-Diverging Mushroom-Forming Fungi Provides Insights into the Origins of Lignocellulose Decay Capabilities.</title>
        <authorList>
            <person name="Nagy L.G."/>
            <person name="Riley R."/>
            <person name="Tritt A."/>
            <person name="Adam C."/>
            <person name="Daum C."/>
            <person name="Floudas D."/>
            <person name="Sun H."/>
            <person name="Yadav J.S."/>
            <person name="Pangilinan J."/>
            <person name="Larsson K.H."/>
            <person name="Matsuura K."/>
            <person name="Barry K."/>
            <person name="Labutti K."/>
            <person name="Kuo R."/>
            <person name="Ohm R.A."/>
            <person name="Bhattacharya S.S."/>
            <person name="Shirouzu T."/>
            <person name="Yoshinaga Y."/>
            <person name="Martin F.M."/>
            <person name="Grigoriev I.V."/>
            <person name="Hibbett D.S."/>
        </authorList>
    </citation>
    <scope>NUCLEOTIDE SEQUENCE [LARGE SCALE GENOMIC DNA]</scope>
    <source>
        <strain evidence="2 3">CBS 109695</strain>
    </source>
</reference>
<dbReference type="InterPro" id="IPR008136">
    <property type="entry name" value="CinA_C"/>
</dbReference>
<dbReference type="InterPro" id="IPR036653">
    <property type="entry name" value="CinA-like_C"/>
</dbReference>
<dbReference type="OrthoDB" id="2350783at2759"/>
<evidence type="ECO:0000313" key="3">
    <source>
        <dbReference type="Proteomes" id="UP000076532"/>
    </source>
</evidence>
<keyword evidence="3" id="KW-1185">Reference proteome</keyword>
<dbReference type="EMBL" id="KV417805">
    <property type="protein sequence ID" value="KZP06073.1"/>
    <property type="molecule type" value="Genomic_DNA"/>
</dbReference>
<proteinExistence type="predicted"/>
<dbReference type="Gene3D" id="3.90.950.20">
    <property type="entry name" value="CinA-like"/>
    <property type="match status" value="1"/>
</dbReference>
<dbReference type="STRING" id="436010.A0A167WGK0"/>